<dbReference type="Proteomes" id="UP000070107">
    <property type="component" value="Unassembled WGS sequence"/>
</dbReference>
<proteinExistence type="predicted"/>
<evidence type="ECO:0000313" key="1">
    <source>
        <dbReference type="EMBL" id="KXF78283.1"/>
    </source>
</evidence>
<dbReference type="STRING" id="1494590.ATN84_00300"/>
<accession>A0A135HYN6</accession>
<dbReference type="EMBL" id="LNTU01000001">
    <property type="protein sequence ID" value="KXF78283.1"/>
    <property type="molecule type" value="Genomic_DNA"/>
</dbReference>
<keyword evidence="2" id="KW-1185">Reference proteome</keyword>
<comment type="caution">
    <text evidence="1">The sequence shown here is derived from an EMBL/GenBank/DDBJ whole genome shotgun (WGS) entry which is preliminary data.</text>
</comment>
<reference evidence="1 2" key="1">
    <citation type="submission" date="2015-11" db="EMBL/GenBank/DDBJ databases">
        <title>Draft genome sequence of Paramesorhizobium deserti A-3-E, a strain highly resistant to diverse beta-lactam antibiotics.</title>
        <authorList>
            <person name="Lv R."/>
            <person name="Yang X."/>
            <person name="Fang N."/>
            <person name="Guo J."/>
            <person name="Luo X."/>
            <person name="Peng F."/>
            <person name="Yang R."/>
            <person name="Cui Y."/>
            <person name="Fang C."/>
            <person name="Song Y."/>
        </authorList>
    </citation>
    <scope>NUCLEOTIDE SEQUENCE [LARGE SCALE GENOMIC DNA]</scope>
    <source>
        <strain evidence="1 2">A-3-E</strain>
    </source>
</reference>
<sequence>MGVSIPKDRMSRDSAHLGIPSIVVILGLDPRIHGKGRKRHYRPQRNYEWPARILIVLASWNESMGTQVALLSRGSSGQARG</sequence>
<evidence type="ECO:0000313" key="2">
    <source>
        <dbReference type="Proteomes" id="UP000070107"/>
    </source>
</evidence>
<name>A0A135HYN6_9HYPH</name>
<dbReference type="AlphaFoldDB" id="A0A135HYN6"/>
<protein>
    <submittedName>
        <fullName evidence="1">Uncharacterized protein</fullName>
    </submittedName>
</protein>
<organism evidence="1 2">
    <name type="scientific">Paramesorhizobium deserti</name>
    <dbReference type="NCBI Taxonomy" id="1494590"/>
    <lineage>
        <taxon>Bacteria</taxon>
        <taxon>Pseudomonadati</taxon>
        <taxon>Pseudomonadota</taxon>
        <taxon>Alphaproteobacteria</taxon>
        <taxon>Hyphomicrobiales</taxon>
        <taxon>Phyllobacteriaceae</taxon>
        <taxon>Paramesorhizobium</taxon>
    </lineage>
</organism>
<gene>
    <name evidence="1" type="ORF">ATN84_00300</name>
</gene>